<dbReference type="Proteomes" id="UP000001296">
    <property type="component" value="Chromosome"/>
</dbReference>
<proteinExistence type="inferred from homology"/>
<evidence type="ECO:0000313" key="5">
    <source>
        <dbReference type="Proteomes" id="UP000001296"/>
    </source>
</evidence>
<reference key="1">
    <citation type="submission" date="2009-08" db="EMBL/GenBank/DDBJ databases">
        <title>The genome sequence of Spirochaeta thermophila DSM6192.</title>
        <authorList>
            <person name="Angelov A."/>
            <person name="Mientus M."/>
            <person name="Wittenberg S."/>
            <person name="Lehmann R."/>
            <person name="Liesegang H."/>
            <person name="Daniel R."/>
            <person name="Liebl W."/>
        </authorList>
    </citation>
    <scope>NUCLEOTIDE SEQUENCE</scope>
    <source>
        <strain>DSM 6192</strain>
    </source>
</reference>
<dbReference type="KEGG" id="sta:STHERM_c04300"/>
<dbReference type="PANTHER" id="PTHR43649:SF12">
    <property type="entry name" value="DIACETYLCHITOBIOSE BINDING PROTEIN DASA"/>
    <property type="match status" value="1"/>
</dbReference>
<dbReference type="EMBL" id="CP001698">
    <property type="protein sequence ID" value="ADN01402.1"/>
    <property type="molecule type" value="Genomic_DNA"/>
</dbReference>
<sequence length="477" mass="53590">MRKLVCAALCLLVAATVWAGPQAEQQAGAAQIKEIDIVLDRILMPEDGLDQWVAEYEKLFGIKLNVTKPPHNQYSQILGTMFAANDLPDICEIQTADYVPYAKSGKLVPLEDFIKASPVVKSIDSQYYEAYRLKDGHIYGFPTYKGGGCVGYIRKDWLDKLGLKVPTTWDEFVTVLKAFTFNDPDGDGQDDTVGMTLPFQVPVNEFDYYNRFIMQGAYFDFQKKNGKWVDGFTQPEMKAALQRFQQLYSEGLLDREFFTNKTSTARTKIYEGQAGFMEYWAGTWGTRMDASAKSSNPNAEVIAVPPIKGAHYVSRVGPVFGITTAAKNPKAVFDAIIGTMWDKGKGQMLWTFGVEGLHYKTVGENKIEMLPQPSNPSTPMQKSFIDPHLTLNDWALPIEFEEKMKLSVDIHNTYAVQLGIPEGGDLFSRYVGEIRTLKQEIFSKIVTGEYSVDEGLKMYQQKAKELHIDEVLAELNG</sequence>
<feature type="chain" id="PRO_5003139678" evidence="3">
    <location>
        <begin position="20"/>
        <end position="477"/>
    </location>
</feature>
<dbReference type="PANTHER" id="PTHR43649">
    <property type="entry name" value="ARABINOSE-BINDING PROTEIN-RELATED"/>
    <property type="match status" value="1"/>
</dbReference>
<dbReference type="AlphaFoldDB" id="E0RPT8"/>
<dbReference type="GO" id="GO:0042597">
    <property type="term" value="C:periplasmic space"/>
    <property type="evidence" value="ECO:0007669"/>
    <property type="project" value="UniProtKB-SubCell"/>
</dbReference>
<reference evidence="4 5" key="2">
    <citation type="journal article" date="2010" name="J. Bacteriol.">
        <title>Genome sequence of the polysaccharide-degrading, thermophilic anaerobe Spirochaeta thermophila DSM 6192.</title>
        <authorList>
            <person name="Angelov A."/>
            <person name="Liebl S."/>
            <person name="Ballschmiter M."/>
            <person name="Bomeke M."/>
            <person name="Lehmann R."/>
            <person name="Liesegang H."/>
            <person name="Daniel R."/>
            <person name="Liebl W."/>
        </authorList>
    </citation>
    <scope>NUCLEOTIDE SEQUENCE [LARGE SCALE GENOMIC DNA]</scope>
    <source>
        <strain evidence="5">ATCC 49972 / DSM 6192 / RI 19.B1</strain>
    </source>
</reference>
<protein>
    <submittedName>
        <fullName evidence="4">Extracellular solute-binding protein</fullName>
    </submittedName>
</protein>
<comment type="similarity">
    <text evidence="2">Belongs to the bacterial solute-binding protein 1 family.</text>
</comment>
<gene>
    <name evidence="4" type="ordered locus">STHERM_c04300</name>
</gene>
<dbReference type="eggNOG" id="COG1653">
    <property type="taxonomic scope" value="Bacteria"/>
</dbReference>
<name>E0RPT8_WINT6</name>
<dbReference type="InterPro" id="IPR050490">
    <property type="entry name" value="Bact_solute-bd_prot1"/>
</dbReference>
<keyword evidence="3" id="KW-0732">Signal</keyword>
<dbReference type="Gene3D" id="3.40.190.10">
    <property type="entry name" value="Periplasmic binding protein-like II"/>
    <property type="match status" value="2"/>
</dbReference>
<organism evidence="4 5">
    <name type="scientific">Winmispira thermophila (strain ATCC 49972 / DSM 6192 / RI 19.B1)</name>
    <name type="common">Spirochaeta thermophila</name>
    <dbReference type="NCBI Taxonomy" id="665571"/>
    <lineage>
        <taxon>Bacteria</taxon>
        <taxon>Pseudomonadati</taxon>
        <taxon>Spirochaetota</taxon>
        <taxon>Spirochaetia</taxon>
        <taxon>Winmispirales</taxon>
        <taxon>Winmispiraceae</taxon>
        <taxon>Winmispira</taxon>
    </lineage>
</organism>
<dbReference type="HOGENOM" id="CLU_510666_0_0_12"/>
<dbReference type="SUPFAM" id="SSF53850">
    <property type="entry name" value="Periplasmic binding protein-like II"/>
    <property type="match status" value="1"/>
</dbReference>
<evidence type="ECO:0000313" key="4">
    <source>
        <dbReference type="EMBL" id="ADN01402.1"/>
    </source>
</evidence>
<dbReference type="PaxDb" id="665571-STHERM_c04300"/>
<dbReference type="RefSeq" id="WP_013313243.1">
    <property type="nucleotide sequence ID" value="NC_014484.1"/>
</dbReference>
<comment type="subcellular location">
    <subcellularLocation>
        <location evidence="1">Periplasm</location>
    </subcellularLocation>
</comment>
<evidence type="ECO:0000256" key="1">
    <source>
        <dbReference type="ARBA" id="ARBA00004418"/>
    </source>
</evidence>
<feature type="signal peptide" evidence="3">
    <location>
        <begin position="1"/>
        <end position="19"/>
    </location>
</feature>
<evidence type="ECO:0000256" key="3">
    <source>
        <dbReference type="SAM" id="SignalP"/>
    </source>
</evidence>
<dbReference type="Pfam" id="PF01547">
    <property type="entry name" value="SBP_bac_1"/>
    <property type="match status" value="1"/>
</dbReference>
<accession>E0RPT8</accession>
<evidence type="ECO:0000256" key="2">
    <source>
        <dbReference type="ARBA" id="ARBA00008520"/>
    </source>
</evidence>
<dbReference type="InterPro" id="IPR006059">
    <property type="entry name" value="SBP"/>
</dbReference>